<gene>
    <name evidence="1" type="ORF">GCM10022255_001610</name>
</gene>
<name>A0ABP8CU04_9ACTN</name>
<dbReference type="RefSeq" id="WP_345120081.1">
    <property type="nucleotide sequence ID" value="NZ_BAABAT010000001.1"/>
</dbReference>
<evidence type="ECO:0000313" key="1">
    <source>
        <dbReference type="EMBL" id="GAA4243264.1"/>
    </source>
</evidence>
<reference evidence="2" key="1">
    <citation type="journal article" date="2019" name="Int. J. Syst. Evol. Microbiol.">
        <title>The Global Catalogue of Microorganisms (GCM) 10K type strain sequencing project: providing services to taxonomists for standard genome sequencing and annotation.</title>
        <authorList>
            <consortium name="The Broad Institute Genomics Platform"/>
            <consortium name="The Broad Institute Genome Sequencing Center for Infectious Disease"/>
            <person name="Wu L."/>
            <person name="Ma J."/>
        </authorList>
    </citation>
    <scope>NUCLEOTIDE SEQUENCE [LARGE SCALE GENOMIC DNA]</scope>
    <source>
        <strain evidence="2">JCM 17441</strain>
    </source>
</reference>
<organism evidence="1 2">
    <name type="scientific">Dactylosporangium darangshiense</name>
    <dbReference type="NCBI Taxonomy" id="579108"/>
    <lineage>
        <taxon>Bacteria</taxon>
        <taxon>Bacillati</taxon>
        <taxon>Actinomycetota</taxon>
        <taxon>Actinomycetes</taxon>
        <taxon>Micromonosporales</taxon>
        <taxon>Micromonosporaceae</taxon>
        <taxon>Dactylosporangium</taxon>
    </lineage>
</organism>
<proteinExistence type="predicted"/>
<evidence type="ECO:0000313" key="2">
    <source>
        <dbReference type="Proteomes" id="UP001500620"/>
    </source>
</evidence>
<dbReference type="EMBL" id="BAABAT010000001">
    <property type="protein sequence ID" value="GAA4243264.1"/>
    <property type="molecule type" value="Genomic_DNA"/>
</dbReference>
<protein>
    <submittedName>
        <fullName evidence="1">Uncharacterized protein</fullName>
    </submittedName>
</protein>
<sequence length="134" mass="14411">MNPDPLTYLDASDRLLGGSSRAAGPAMGGSARGCAWLLRIALECAIDEYWRQANPPVEGCRSRRAQFLLLRRYVGAVTARRVRCAWTELSRAGHHHCFDLAPSAGQLAALTQEVASLVSTLATATGPSEQRSTT</sequence>
<accession>A0ABP8CU04</accession>
<keyword evidence="2" id="KW-1185">Reference proteome</keyword>
<dbReference type="Proteomes" id="UP001500620">
    <property type="component" value="Unassembled WGS sequence"/>
</dbReference>
<comment type="caution">
    <text evidence="1">The sequence shown here is derived from an EMBL/GenBank/DDBJ whole genome shotgun (WGS) entry which is preliminary data.</text>
</comment>